<gene>
    <name evidence="1" type="ORF">J2776_001380</name>
</gene>
<accession>A0ABU1KUT9</accession>
<dbReference type="RefSeq" id="WP_310065740.1">
    <property type="nucleotide sequence ID" value="NZ_JAVDQN010000001.1"/>
</dbReference>
<proteinExistence type="predicted"/>
<dbReference type="Proteomes" id="UP001185254">
    <property type="component" value="Unassembled WGS sequence"/>
</dbReference>
<reference evidence="1 2" key="1">
    <citation type="submission" date="2023-07" db="EMBL/GenBank/DDBJ databases">
        <title>Sorghum-associated microbial communities from plants grown in Nebraska, USA.</title>
        <authorList>
            <person name="Schachtman D."/>
        </authorList>
    </citation>
    <scope>NUCLEOTIDE SEQUENCE [LARGE SCALE GENOMIC DNA]</scope>
    <source>
        <strain evidence="1 2">DS1039</strain>
    </source>
</reference>
<comment type="caution">
    <text evidence="1">The sequence shown here is derived from an EMBL/GenBank/DDBJ whole genome shotgun (WGS) entry which is preliminary data.</text>
</comment>
<name>A0ABU1KUT9_9BURK</name>
<keyword evidence="2" id="KW-1185">Reference proteome</keyword>
<dbReference type="EMBL" id="JAVDQN010000001">
    <property type="protein sequence ID" value="MDR6374704.1"/>
    <property type="molecule type" value="Genomic_DNA"/>
</dbReference>
<protein>
    <submittedName>
        <fullName evidence="1">Uncharacterized protein</fullName>
    </submittedName>
</protein>
<sequence>MTPATNFAKMKRNLLTMLVVLGLLHSLNAIAEKSYRLTGVAKVYKTAALEEPNLELPVNPALSAVITMRDDSFSLNYDGASSEGCAVHINKRYPFSFNSAPLGTYEKLNKFLQAKFHVGPDDWSTMYLLGDAASSSCTSLQFAKIYDAESKLFLLNGPYLYMFERELRPFKDANKSLDCLKARTSVENLICRDPRLVKMDGSVNYGFVLMQTRYSKETSYEDPVRIEQMKWISQVRNRCTTTDCLLKEYTSRIKYIQTKVSSTYPSYPEEEEF</sequence>
<evidence type="ECO:0000313" key="1">
    <source>
        <dbReference type="EMBL" id="MDR6374704.1"/>
    </source>
</evidence>
<evidence type="ECO:0000313" key="2">
    <source>
        <dbReference type="Proteomes" id="UP001185254"/>
    </source>
</evidence>
<organism evidence="1 2">
    <name type="scientific">Paraburkholderia caledonica</name>
    <dbReference type="NCBI Taxonomy" id="134536"/>
    <lineage>
        <taxon>Bacteria</taxon>
        <taxon>Pseudomonadati</taxon>
        <taxon>Pseudomonadota</taxon>
        <taxon>Betaproteobacteria</taxon>
        <taxon>Burkholderiales</taxon>
        <taxon>Burkholderiaceae</taxon>
        <taxon>Paraburkholderia</taxon>
    </lineage>
</organism>